<sequence>MTLDQVRIFLAVAERRHVTRAAEALNLTQSAVSSAISALEAQHGVRLFDRVGRGIEPTEAGLTFMEAARSLLAQAETTKLVLDDLASEMRGRLRITASQTVASYWLPRHLMALHDRHPGVEIDLTVGNTATAAAAVMDGTADLGFVEGELPSSDLHIQVVARDELVLVLARDHAERRRPSFSAGDYRALRWVLREPGSGTRSAFETHLRALNLATGDLEVTLELPSNEAVLAAVAAGGCVTMLSRRAVGSFRTRHIALRRVTWTPRPLRTFSVLTHPQRHKTRAARALVGLVTAG</sequence>
<evidence type="ECO:0000259" key="5">
    <source>
        <dbReference type="PROSITE" id="PS50931"/>
    </source>
</evidence>
<keyword evidence="2" id="KW-0805">Transcription regulation</keyword>
<keyword evidence="3" id="KW-0238">DNA-binding</keyword>
<dbReference type="OrthoDB" id="9803735at2"/>
<evidence type="ECO:0000313" key="6">
    <source>
        <dbReference type="EMBL" id="RAI00056.1"/>
    </source>
</evidence>
<dbReference type="Pfam" id="PF03466">
    <property type="entry name" value="LysR_substrate"/>
    <property type="match status" value="1"/>
</dbReference>
<dbReference type="InterPro" id="IPR036390">
    <property type="entry name" value="WH_DNA-bd_sf"/>
</dbReference>
<reference evidence="6 7" key="1">
    <citation type="submission" date="2018-05" db="EMBL/GenBank/DDBJ databases">
        <title>Acuticoccus sediminis sp. nov., isolated from deep-sea sediment of Indian Ocean.</title>
        <authorList>
            <person name="Liu X."/>
            <person name="Lai Q."/>
            <person name="Du Y."/>
            <person name="Sun F."/>
            <person name="Zhang X."/>
            <person name="Wang S."/>
            <person name="Shao Z."/>
        </authorList>
    </citation>
    <scope>NUCLEOTIDE SEQUENCE [LARGE SCALE GENOMIC DNA]</scope>
    <source>
        <strain evidence="6 7">PTG4-2</strain>
    </source>
</reference>
<dbReference type="SUPFAM" id="SSF53850">
    <property type="entry name" value="Periplasmic binding protein-like II"/>
    <property type="match status" value="1"/>
</dbReference>
<dbReference type="AlphaFoldDB" id="A0A8B2NKM5"/>
<dbReference type="SUPFAM" id="SSF46785">
    <property type="entry name" value="Winged helix' DNA-binding domain"/>
    <property type="match status" value="1"/>
</dbReference>
<keyword evidence="4" id="KW-0804">Transcription</keyword>
<protein>
    <submittedName>
        <fullName evidence="6">LysR family transcriptional regulator</fullName>
    </submittedName>
</protein>
<dbReference type="Proteomes" id="UP000249590">
    <property type="component" value="Unassembled WGS sequence"/>
</dbReference>
<dbReference type="FunFam" id="1.10.10.10:FF:000001">
    <property type="entry name" value="LysR family transcriptional regulator"/>
    <property type="match status" value="1"/>
</dbReference>
<comment type="caution">
    <text evidence="6">The sequence shown here is derived from an EMBL/GenBank/DDBJ whole genome shotgun (WGS) entry which is preliminary data.</text>
</comment>
<dbReference type="GO" id="GO:0000976">
    <property type="term" value="F:transcription cis-regulatory region binding"/>
    <property type="evidence" value="ECO:0007669"/>
    <property type="project" value="TreeGrafter"/>
</dbReference>
<dbReference type="GO" id="GO:0003700">
    <property type="term" value="F:DNA-binding transcription factor activity"/>
    <property type="evidence" value="ECO:0007669"/>
    <property type="project" value="InterPro"/>
</dbReference>
<evidence type="ECO:0000313" key="7">
    <source>
        <dbReference type="Proteomes" id="UP000249590"/>
    </source>
</evidence>
<dbReference type="InterPro" id="IPR036388">
    <property type="entry name" value="WH-like_DNA-bd_sf"/>
</dbReference>
<proteinExistence type="inferred from homology"/>
<dbReference type="PANTHER" id="PTHR30126:SF39">
    <property type="entry name" value="HTH-TYPE TRANSCRIPTIONAL REGULATOR CYSL"/>
    <property type="match status" value="1"/>
</dbReference>
<evidence type="ECO:0000256" key="3">
    <source>
        <dbReference type="ARBA" id="ARBA00023125"/>
    </source>
</evidence>
<organism evidence="6 7">
    <name type="scientific">Acuticoccus sediminis</name>
    <dbReference type="NCBI Taxonomy" id="2184697"/>
    <lineage>
        <taxon>Bacteria</taxon>
        <taxon>Pseudomonadati</taxon>
        <taxon>Pseudomonadota</taxon>
        <taxon>Alphaproteobacteria</taxon>
        <taxon>Hyphomicrobiales</taxon>
        <taxon>Amorphaceae</taxon>
        <taxon>Acuticoccus</taxon>
    </lineage>
</organism>
<keyword evidence="7" id="KW-1185">Reference proteome</keyword>
<accession>A0A8B2NKM5</accession>
<evidence type="ECO:0000256" key="1">
    <source>
        <dbReference type="ARBA" id="ARBA00009437"/>
    </source>
</evidence>
<dbReference type="Pfam" id="PF00126">
    <property type="entry name" value="HTH_1"/>
    <property type="match status" value="1"/>
</dbReference>
<dbReference type="Gene3D" id="3.40.190.290">
    <property type="match status" value="1"/>
</dbReference>
<dbReference type="EMBL" id="QHHQ01000004">
    <property type="protein sequence ID" value="RAI00056.1"/>
    <property type="molecule type" value="Genomic_DNA"/>
</dbReference>
<dbReference type="PROSITE" id="PS50931">
    <property type="entry name" value="HTH_LYSR"/>
    <property type="match status" value="1"/>
</dbReference>
<feature type="domain" description="HTH lysR-type" evidence="5">
    <location>
        <begin position="1"/>
        <end position="58"/>
    </location>
</feature>
<dbReference type="InterPro" id="IPR000847">
    <property type="entry name" value="LysR_HTH_N"/>
</dbReference>
<dbReference type="RefSeq" id="WP_111348610.1">
    <property type="nucleotide sequence ID" value="NZ_JAIWKD010000007.1"/>
</dbReference>
<evidence type="ECO:0000256" key="2">
    <source>
        <dbReference type="ARBA" id="ARBA00023015"/>
    </source>
</evidence>
<evidence type="ECO:0000256" key="4">
    <source>
        <dbReference type="ARBA" id="ARBA00023163"/>
    </source>
</evidence>
<dbReference type="PANTHER" id="PTHR30126">
    <property type="entry name" value="HTH-TYPE TRANSCRIPTIONAL REGULATOR"/>
    <property type="match status" value="1"/>
</dbReference>
<dbReference type="InterPro" id="IPR005119">
    <property type="entry name" value="LysR_subst-bd"/>
</dbReference>
<dbReference type="Gene3D" id="1.10.10.10">
    <property type="entry name" value="Winged helix-like DNA-binding domain superfamily/Winged helix DNA-binding domain"/>
    <property type="match status" value="1"/>
</dbReference>
<gene>
    <name evidence="6" type="ORF">DLJ53_20240</name>
</gene>
<comment type="similarity">
    <text evidence="1">Belongs to the LysR transcriptional regulatory family.</text>
</comment>
<name>A0A8B2NKM5_9HYPH</name>
<dbReference type="PRINTS" id="PR00039">
    <property type="entry name" value="HTHLYSR"/>
</dbReference>